<feature type="active site" description="GMP-histidine intermediate" evidence="18">
    <location>
        <position position="56"/>
    </location>
</feature>
<dbReference type="PANTHER" id="PTHR34848:SF1">
    <property type="entry name" value="BIFUNCTIONAL ADENOSYLCOBALAMIN BIOSYNTHESIS PROTEIN COBU"/>
    <property type="match status" value="1"/>
</dbReference>
<dbReference type="CDD" id="cd00544">
    <property type="entry name" value="CobU"/>
    <property type="match status" value="1"/>
</dbReference>
<name>B2A0G1_NATTJ</name>
<dbReference type="eggNOG" id="COG2087">
    <property type="taxonomic scope" value="Bacteria"/>
</dbReference>
<dbReference type="PIRSF" id="PIRSF006135">
    <property type="entry name" value="CobU"/>
    <property type="match status" value="1"/>
</dbReference>
<dbReference type="Proteomes" id="UP000001683">
    <property type="component" value="Chromosome"/>
</dbReference>
<evidence type="ECO:0000256" key="2">
    <source>
        <dbReference type="ARBA" id="ARBA00000711"/>
    </source>
</evidence>
<evidence type="ECO:0000256" key="11">
    <source>
        <dbReference type="ARBA" id="ARBA00022679"/>
    </source>
</evidence>
<reference evidence="20 21" key="1">
    <citation type="submission" date="2008-04" db="EMBL/GenBank/DDBJ databases">
        <title>Complete sequence of chromosome of Natranaerobius thermophilus JW/NM-WN-LF.</title>
        <authorList>
            <consortium name="US DOE Joint Genome Institute"/>
            <person name="Copeland A."/>
            <person name="Lucas S."/>
            <person name="Lapidus A."/>
            <person name="Glavina del Rio T."/>
            <person name="Dalin E."/>
            <person name="Tice H."/>
            <person name="Bruce D."/>
            <person name="Goodwin L."/>
            <person name="Pitluck S."/>
            <person name="Chertkov O."/>
            <person name="Brettin T."/>
            <person name="Detter J.C."/>
            <person name="Han C."/>
            <person name="Kuske C.R."/>
            <person name="Schmutz J."/>
            <person name="Larimer F."/>
            <person name="Land M."/>
            <person name="Hauser L."/>
            <person name="Kyrpides N."/>
            <person name="Lykidis A."/>
            <person name="Mesbah N.M."/>
            <person name="Wiegel J."/>
        </authorList>
    </citation>
    <scope>NUCLEOTIDE SEQUENCE [LARGE SCALE GENOMIC DNA]</scope>
    <source>
        <strain evidence="21">ATCC BAA-1301 / DSM 18059 / JW/NM-WN-LF</strain>
    </source>
</reference>
<evidence type="ECO:0000256" key="10">
    <source>
        <dbReference type="ARBA" id="ARBA00022573"/>
    </source>
</evidence>
<dbReference type="GO" id="GO:0009236">
    <property type="term" value="P:cobalamin biosynthetic process"/>
    <property type="evidence" value="ECO:0007669"/>
    <property type="project" value="UniProtKB-UniPathway"/>
</dbReference>
<evidence type="ECO:0000256" key="6">
    <source>
        <dbReference type="ARBA" id="ARBA00005159"/>
    </source>
</evidence>
<feature type="binding site" evidence="19">
    <location>
        <begin position="40"/>
        <end position="42"/>
    </location>
    <ligand>
        <name>GTP</name>
        <dbReference type="ChEBI" id="CHEBI:37565"/>
    </ligand>
</feature>
<keyword evidence="14" id="KW-0067">ATP-binding</keyword>
<dbReference type="EMBL" id="CP001034">
    <property type="protein sequence ID" value="ACB84522.1"/>
    <property type="molecule type" value="Genomic_DNA"/>
</dbReference>
<evidence type="ECO:0000256" key="19">
    <source>
        <dbReference type="PIRSR" id="PIRSR006135-2"/>
    </source>
</evidence>
<accession>B2A0G1</accession>
<sequence>MGKLVLITGGSASGKSYYAEQLASQLESKHSELDGVIYVATSRVEDQEMSQRVLKHKNRRPEHWDTVVAPKLNWEDINQIVQKNQIVLIDSISMYLSNNLLDFIGSNDPDNLDASCMEKFIYQQKAQMDELCNLFLQGTATVITVSDEVGWGLVPAHKMGRLYRDLVGRMNQILAQKAQEVSLVVSGIPTRIK</sequence>
<dbReference type="InterPro" id="IPR003203">
    <property type="entry name" value="CobU/CobP"/>
</dbReference>
<dbReference type="SUPFAM" id="SSF52540">
    <property type="entry name" value="P-loop containing nucleoside triphosphate hydrolases"/>
    <property type="match status" value="1"/>
</dbReference>
<reference evidence="20 21" key="2">
    <citation type="journal article" date="2011" name="J. Bacteriol.">
        <title>Complete genome sequence of the anaerobic, halophilic alkalithermophile Natranaerobius thermophilus JW/NM-WN-LF.</title>
        <authorList>
            <person name="Zhao B."/>
            <person name="Mesbah N.M."/>
            <person name="Dalin E."/>
            <person name="Goodwin L."/>
            <person name="Nolan M."/>
            <person name="Pitluck S."/>
            <person name="Chertkov O."/>
            <person name="Brettin T.S."/>
            <person name="Han J."/>
            <person name="Larimer F.W."/>
            <person name="Land M.L."/>
            <person name="Hauser L."/>
            <person name="Kyrpides N."/>
            <person name="Wiegel J."/>
        </authorList>
    </citation>
    <scope>NUCLEOTIDE SEQUENCE [LARGE SCALE GENOMIC DNA]</scope>
    <source>
        <strain evidence="21">ATCC BAA-1301 / DSM 18059 / JW/NM-WN-LF</strain>
    </source>
</reference>
<comment type="function">
    <text evidence="4">Catalyzes ATP-dependent phosphorylation of adenosylcobinamide and addition of GMP to adenosylcobinamide phosphate.</text>
</comment>
<evidence type="ECO:0000256" key="14">
    <source>
        <dbReference type="ARBA" id="ARBA00022840"/>
    </source>
</evidence>
<feature type="binding site" evidence="19">
    <location>
        <begin position="9"/>
        <end position="16"/>
    </location>
    <ligand>
        <name>GTP</name>
        <dbReference type="ChEBI" id="CHEBI:37565"/>
    </ligand>
</feature>
<dbReference type="InterPro" id="IPR027417">
    <property type="entry name" value="P-loop_NTPase"/>
</dbReference>
<keyword evidence="15 19" id="KW-0342">GTP-binding</keyword>
<dbReference type="STRING" id="457570.Nther_0937"/>
<keyword evidence="13" id="KW-0418">Kinase</keyword>
<dbReference type="GO" id="GO:0005524">
    <property type="term" value="F:ATP binding"/>
    <property type="evidence" value="ECO:0007669"/>
    <property type="project" value="UniProtKB-KW"/>
</dbReference>
<evidence type="ECO:0000313" key="20">
    <source>
        <dbReference type="EMBL" id="ACB84522.1"/>
    </source>
</evidence>
<comment type="catalytic activity">
    <reaction evidence="1">
        <text>adenosylcob(III)inamide + ATP = adenosylcob(III)inamide phosphate + ADP + H(+)</text>
        <dbReference type="Rhea" id="RHEA:15769"/>
        <dbReference type="ChEBI" id="CHEBI:2480"/>
        <dbReference type="ChEBI" id="CHEBI:15378"/>
        <dbReference type="ChEBI" id="CHEBI:30616"/>
        <dbReference type="ChEBI" id="CHEBI:58502"/>
        <dbReference type="ChEBI" id="CHEBI:456216"/>
        <dbReference type="EC" id="2.7.1.156"/>
    </reaction>
</comment>
<dbReference type="RefSeq" id="WP_012447400.1">
    <property type="nucleotide sequence ID" value="NC_010718.1"/>
</dbReference>
<dbReference type="GO" id="GO:0008820">
    <property type="term" value="F:cobinamide phosphate guanylyltransferase activity"/>
    <property type="evidence" value="ECO:0007669"/>
    <property type="project" value="UniProtKB-EC"/>
</dbReference>
<gene>
    <name evidence="20" type="ordered locus">Nther_0937</name>
</gene>
<dbReference type="GO" id="GO:0005525">
    <property type="term" value="F:GTP binding"/>
    <property type="evidence" value="ECO:0007669"/>
    <property type="project" value="UniProtKB-KW"/>
</dbReference>
<evidence type="ECO:0000256" key="13">
    <source>
        <dbReference type="ARBA" id="ARBA00022777"/>
    </source>
</evidence>
<evidence type="ECO:0000256" key="18">
    <source>
        <dbReference type="PIRSR" id="PIRSR006135-1"/>
    </source>
</evidence>
<evidence type="ECO:0000256" key="5">
    <source>
        <dbReference type="ARBA" id="ARBA00004692"/>
    </source>
</evidence>
<dbReference type="GO" id="GO:0043752">
    <property type="term" value="F:adenosylcobinamide kinase activity"/>
    <property type="evidence" value="ECO:0007669"/>
    <property type="project" value="UniProtKB-EC"/>
</dbReference>
<dbReference type="OrthoDB" id="9799422at2"/>
<evidence type="ECO:0000256" key="1">
    <source>
        <dbReference type="ARBA" id="ARBA00000312"/>
    </source>
</evidence>
<comment type="pathway">
    <text evidence="6">Cofactor biosynthesis; adenosylcobalamin biosynthesis; adenosylcobalamin from cob(II)yrinate a,c-diamide: step 5/7.</text>
</comment>
<evidence type="ECO:0000256" key="8">
    <source>
        <dbReference type="ARBA" id="ARBA00012016"/>
    </source>
</evidence>
<comment type="similarity">
    <text evidence="7">Belongs to the CobU/CobP family.</text>
</comment>
<evidence type="ECO:0000256" key="3">
    <source>
        <dbReference type="ARBA" id="ARBA00001522"/>
    </source>
</evidence>
<feature type="binding site" evidence="19">
    <location>
        <position position="90"/>
    </location>
    <ligand>
        <name>GTP</name>
        <dbReference type="ChEBI" id="CHEBI:37565"/>
    </ligand>
</feature>
<evidence type="ECO:0000256" key="12">
    <source>
        <dbReference type="ARBA" id="ARBA00022741"/>
    </source>
</evidence>
<comment type="catalytic activity">
    <reaction evidence="2">
        <text>adenosylcob(III)inamide phosphate + GTP + H(+) = adenosylcob(III)inamide-GDP + diphosphate</text>
        <dbReference type="Rhea" id="RHEA:22712"/>
        <dbReference type="ChEBI" id="CHEBI:15378"/>
        <dbReference type="ChEBI" id="CHEBI:33019"/>
        <dbReference type="ChEBI" id="CHEBI:37565"/>
        <dbReference type="ChEBI" id="CHEBI:58502"/>
        <dbReference type="ChEBI" id="CHEBI:60487"/>
        <dbReference type="EC" id="2.7.7.62"/>
    </reaction>
</comment>
<feature type="binding site" evidence="19">
    <location>
        <begin position="57"/>
        <end position="60"/>
    </location>
    <ligand>
        <name>GTP</name>
        <dbReference type="ChEBI" id="CHEBI:37565"/>
    </ligand>
</feature>
<protein>
    <recommendedName>
        <fullName evidence="16">Adenosylcobinamide kinase</fullName>
        <ecNumber evidence="8">2.7.1.156</ecNumber>
        <ecNumber evidence="9">2.7.7.62</ecNumber>
    </recommendedName>
    <alternativeName>
        <fullName evidence="17">Adenosylcobinamide-phosphate guanylyltransferase</fullName>
    </alternativeName>
</protein>
<evidence type="ECO:0000256" key="17">
    <source>
        <dbReference type="ARBA" id="ARBA00030571"/>
    </source>
</evidence>
<dbReference type="UniPathway" id="UPA00148">
    <property type="reaction ID" value="UER00236"/>
</dbReference>
<dbReference type="EC" id="2.7.7.62" evidence="9"/>
<dbReference type="AlphaFoldDB" id="B2A0G1"/>
<dbReference type="Gene3D" id="3.40.50.300">
    <property type="entry name" value="P-loop containing nucleotide triphosphate hydrolases"/>
    <property type="match status" value="1"/>
</dbReference>
<comment type="catalytic activity">
    <reaction evidence="3">
        <text>adenosylcob(III)inamide + GTP = adenosylcob(III)inamide phosphate + GDP + H(+)</text>
        <dbReference type="Rhea" id="RHEA:15765"/>
        <dbReference type="ChEBI" id="CHEBI:2480"/>
        <dbReference type="ChEBI" id="CHEBI:15378"/>
        <dbReference type="ChEBI" id="CHEBI:37565"/>
        <dbReference type="ChEBI" id="CHEBI:58189"/>
        <dbReference type="ChEBI" id="CHEBI:58502"/>
        <dbReference type="EC" id="2.7.1.156"/>
    </reaction>
</comment>
<proteinExistence type="inferred from homology"/>
<dbReference type="KEGG" id="nth:Nther_0937"/>
<evidence type="ECO:0000313" key="21">
    <source>
        <dbReference type="Proteomes" id="UP000001683"/>
    </source>
</evidence>
<dbReference type="NCBIfam" id="NF004469">
    <property type="entry name" value="PRK05800.1"/>
    <property type="match status" value="1"/>
</dbReference>
<keyword evidence="11 20" id="KW-0808">Transferase</keyword>
<dbReference type="HOGENOM" id="CLU_094161_0_1_9"/>
<evidence type="ECO:0000256" key="7">
    <source>
        <dbReference type="ARBA" id="ARBA00007490"/>
    </source>
</evidence>
<keyword evidence="21" id="KW-1185">Reference proteome</keyword>
<keyword evidence="12 19" id="KW-0547">Nucleotide-binding</keyword>
<evidence type="ECO:0000256" key="4">
    <source>
        <dbReference type="ARBA" id="ARBA00003889"/>
    </source>
</evidence>
<evidence type="ECO:0000256" key="15">
    <source>
        <dbReference type="ARBA" id="ARBA00023134"/>
    </source>
</evidence>
<organism evidence="20 21">
    <name type="scientific">Natranaerobius thermophilus (strain ATCC BAA-1301 / DSM 18059 / JW/NM-WN-LF)</name>
    <dbReference type="NCBI Taxonomy" id="457570"/>
    <lineage>
        <taxon>Bacteria</taxon>
        <taxon>Bacillati</taxon>
        <taxon>Bacillota</taxon>
        <taxon>Clostridia</taxon>
        <taxon>Natranaerobiales</taxon>
        <taxon>Natranaerobiaceae</taxon>
        <taxon>Natranaerobius</taxon>
    </lineage>
</organism>
<evidence type="ECO:0000256" key="16">
    <source>
        <dbReference type="ARBA" id="ARBA00029570"/>
    </source>
</evidence>
<comment type="pathway">
    <text evidence="5">Cofactor biosynthesis; adenosylcobalamin biosynthesis; adenosylcobalamin from cob(II)yrinate a,c-diamide: step 6/7.</text>
</comment>
<dbReference type="EC" id="2.7.1.156" evidence="8"/>
<dbReference type="Pfam" id="PF02283">
    <property type="entry name" value="CobU"/>
    <property type="match status" value="1"/>
</dbReference>
<keyword evidence="20" id="KW-0548">Nucleotidyltransferase</keyword>
<keyword evidence="10" id="KW-0169">Cobalamin biosynthesis</keyword>
<dbReference type="InParanoid" id="B2A0G1"/>
<evidence type="ECO:0000256" key="9">
    <source>
        <dbReference type="ARBA" id="ARBA00012523"/>
    </source>
</evidence>
<dbReference type="PANTHER" id="PTHR34848">
    <property type="match status" value="1"/>
</dbReference>